<evidence type="ECO:0000259" key="7">
    <source>
        <dbReference type="Pfam" id="PF04138"/>
    </source>
</evidence>
<accession>A0A7Y9K058</accession>
<feature type="domain" description="GtrA/DPMS transmembrane" evidence="7">
    <location>
        <begin position="23"/>
        <end position="142"/>
    </location>
</feature>
<dbReference type="GO" id="GO:0000271">
    <property type="term" value="P:polysaccharide biosynthetic process"/>
    <property type="evidence" value="ECO:0007669"/>
    <property type="project" value="InterPro"/>
</dbReference>
<organism evidence="8 9">
    <name type="scientific">Sphingomonas melonis</name>
    <dbReference type="NCBI Taxonomy" id="152682"/>
    <lineage>
        <taxon>Bacteria</taxon>
        <taxon>Pseudomonadati</taxon>
        <taxon>Pseudomonadota</taxon>
        <taxon>Alphaproteobacteria</taxon>
        <taxon>Sphingomonadales</taxon>
        <taxon>Sphingomonadaceae</taxon>
        <taxon>Sphingomonas</taxon>
    </lineage>
</organism>
<feature type="transmembrane region" description="Helical" evidence="6">
    <location>
        <begin position="92"/>
        <end position="116"/>
    </location>
</feature>
<feature type="transmembrane region" description="Helical" evidence="6">
    <location>
        <begin position="52"/>
        <end position="71"/>
    </location>
</feature>
<dbReference type="Pfam" id="PF04138">
    <property type="entry name" value="GtrA_DPMS_TM"/>
    <property type="match status" value="1"/>
</dbReference>
<dbReference type="PANTHER" id="PTHR38459">
    <property type="entry name" value="PROPHAGE BACTOPRENOL-LINKED GLUCOSE TRANSLOCASE HOMOLOG"/>
    <property type="match status" value="1"/>
</dbReference>
<dbReference type="AlphaFoldDB" id="A0A7Y9K058"/>
<gene>
    <name evidence="8" type="ORF">HD841_000350</name>
</gene>
<keyword evidence="3 6" id="KW-0812">Transmembrane</keyword>
<comment type="caution">
    <text evidence="8">The sequence shown here is derived from an EMBL/GenBank/DDBJ whole genome shotgun (WGS) entry which is preliminary data.</text>
</comment>
<dbReference type="GO" id="GO:0005886">
    <property type="term" value="C:plasma membrane"/>
    <property type="evidence" value="ECO:0007669"/>
    <property type="project" value="TreeGrafter"/>
</dbReference>
<evidence type="ECO:0000256" key="3">
    <source>
        <dbReference type="ARBA" id="ARBA00022692"/>
    </source>
</evidence>
<dbReference type="RefSeq" id="WP_179507160.1">
    <property type="nucleotide sequence ID" value="NZ_JACCBY010000001.1"/>
</dbReference>
<reference evidence="8 9" key="2">
    <citation type="submission" date="2020-08" db="EMBL/GenBank/DDBJ databases">
        <title>The Agave Microbiome: Exploring the role of microbial communities in plant adaptations to desert environments.</title>
        <authorList>
            <person name="Partida-Martinez L.P."/>
        </authorList>
    </citation>
    <scope>NUCLEOTIDE SEQUENCE [LARGE SCALE GENOMIC DNA]</scope>
    <source>
        <strain evidence="8 9">AS2.3</strain>
    </source>
</reference>
<evidence type="ECO:0000256" key="5">
    <source>
        <dbReference type="ARBA" id="ARBA00023136"/>
    </source>
</evidence>
<name>A0A7Y9K058_9SPHN</name>
<evidence type="ECO:0000313" key="8">
    <source>
        <dbReference type="EMBL" id="NYD88581.1"/>
    </source>
</evidence>
<evidence type="ECO:0000256" key="1">
    <source>
        <dbReference type="ARBA" id="ARBA00004141"/>
    </source>
</evidence>
<dbReference type="PANTHER" id="PTHR38459:SF1">
    <property type="entry name" value="PROPHAGE BACTOPRENOL-LINKED GLUCOSE TRANSLOCASE HOMOLOG"/>
    <property type="match status" value="1"/>
</dbReference>
<feature type="transmembrane region" description="Helical" evidence="6">
    <location>
        <begin position="21"/>
        <end position="40"/>
    </location>
</feature>
<sequence>MAREAPARLAAMRDSGMLGQMIRFGIAGGISTLIYSAVYLPLTTWVFPRDHAVYAVPFAFAVAVTAGFFLHSRWSFKGHGTRRRGGWQQAQFVGVQATGMALNALVTWIGTAHFGLPAWAPLLPAVALATIVTFILNRWLVFA</sequence>
<proteinExistence type="inferred from homology"/>
<keyword evidence="5 6" id="KW-0472">Membrane</keyword>
<evidence type="ECO:0000256" key="2">
    <source>
        <dbReference type="ARBA" id="ARBA00009399"/>
    </source>
</evidence>
<evidence type="ECO:0000256" key="6">
    <source>
        <dbReference type="SAM" id="Phobius"/>
    </source>
</evidence>
<dbReference type="EMBL" id="JACCBY010000001">
    <property type="protein sequence ID" value="NYD88581.1"/>
    <property type="molecule type" value="Genomic_DNA"/>
</dbReference>
<dbReference type="Proteomes" id="UP000517753">
    <property type="component" value="Unassembled WGS sequence"/>
</dbReference>
<feature type="transmembrane region" description="Helical" evidence="6">
    <location>
        <begin position="122"/>
        <end position="141"/>
    </location>
</feature>
<evidence type="ECO:0000256" key="4">
    <source>
        <dbReference type="ARBA" id="ARBA00022989"/>
    </source>
</evidence>
<reference evidence="8 9" key="1">
    <citation type="submission" date="2020-07" db="EMBL/GenBank/DDBJ databases">
        <authorList>
            <person name="Partida-Martinez L."/>
            <person name="Huntemann M."/>
            <person name="Clum A."/>
            <person name="Wang J."/>
            <person name="Palaniappan K."/>
            <person name="Ritter S."/>
            <person name="Chen I.-M."/>
            <person name="Stamatis D."/>
            <person name="Reddy T."/>
            <person name="O'Malley R."/>
            <person name="Daum C."/>
            <person name="Shapiro N."/>
            <person name="Ivanova N."/>
            <person name="Kyrpides N."/>
            <person name="Woyke T."/>
        </authorList>
    </citation>
    <scope>NUCLEOTIDE SEQUENCE [LARGE SCALE GENOMIC DNA]</scope>
    <source>
        <strain evidence="8 9">AS2.3</strain>
    </source>
</reference>
<dbReference type="InterPro" id="IPR007267">
    <property type="entry name" value="GtrA_DPMS_TM"/>
</dbReference>
<protein>
    <submittedName>
        <fullName evidence="8">Putative flippase GtrA</fullName>
    </submittedName>
</protein>
<evidence type="ECO:0000313" key="9">
    <source>
        <dbReference type="Proteomes" id="UP000517753"/>
    </source>
</evidence>
<keyword evidence="9" id="KW-1185">Reference proteome</keyword>
<comment type="subcellular location">
    <subcellularLocation>
        <location evidence="1">Membrane</location>
        <topology evidence="1">Multi-pass membrane protein</topology>
    </subcellularLocation>
</comment>
<dbReference type="InterPro" id="IPR051401">
    <property type="entry name" value="GtrA_CellWall_Glycosyl"/>
</dbReference>
<keyword evidence="4 6" id="KW-1133">Transmembrane helix</keyword>
<comment type="similarity">
    <text evidence="2">Belongs to the GtrA family.</text>
</comment>